<keyword evidence="3" id="KW-1185">Reference proteome</keyword>
<sequence>MKEFLKENRAYHLSFLGGAIIAIIISGMLADGAGFVYIPWVLGAFFVAEIVKFIVWRIEQRED</sequence>
<dbReference type="RefSeq" id="WP_068869898.1">
    <property type="nucleotide sequence ID" value="NZ_CP016539.2"/>
</dbReference>
<accession>A0A1C7E7Z0</accession>
<reference evidence="2" key="1">
    <citation type="submission" date="2016-10" db="EMBL/GenBank/DDBJ databases">
        <authorList>
            <person name="See-Too W.S."/>
        </authorList>
    </citation>
    <scope>NUCLEOTIDE SEQUENCE [LARGE SCALE GENOMIC DNA]</scope>
    <source>
        <strain evidence="2">DSM 23997</strain>
    </source>
</reference>
<evidence type="ECO:0000256" key="1">
    <source>
        <dbReference type="SAM" id="Phobius"/>
    </source>
</evidence>
<feature type="transmembrane region" description="Helical" evidence="1">
    <location>
        <begin position="36"/>
        <end position="55"/>
    </location>
</feature>
<organism evidence="2 3">
    <name type="scientific">Planococcus plakortidis</name>
    <dbReference type="NCBI Taxonomy" id="1038856"/>
    <lineage>
        <taxon>Bacteria</taxon>
        <taxon>Bacillati</taxon>
        <taxon>Bacillota</taxon>
        <taxon>Bacilli</taxon>
        <taxon>Bacillales</taxon>
        <taxon>Caryophanaceae</taxon>
        <taxon>Planococcus</taxon>
    </lineage>
</organism>
<keyword evidence="1" id="KW-0472">Membrane</keyword>
<feature type="transmembrane region" description="Helical" evidence="1">
    <location>
        <begin position="12"/>
        <end position="30"/>
    </location>
</feature>
<dbReference type="EMBL" id="CP016539">
    <property type="protein sequence ID" value="ANU20113.1"/>
    <property type="molecule type" value="Genomic_DNA"/>
</dbReference>
<dbReference type="Proteomes" id="UP000092650">
    <property type="component" value="Chromosome"/>
</dbReference>
<dbReference type="AlphaFoldDB" id="A0A1C7E7Z0"/>
<keyword evidence="1" id="KW-1133">Transmembrane helix</keyword>
<evidence type="ECO:0000313" key="3">
    <source>
        <dbReference type="Proteomes" id="UP000092650"/>
    </source>
</evidence>
<dbReference type="OrthoDB" id="2429138at2"/>
<dbReference type="KEGG" id="ppla:BBI15_07740"/>
<name>A0A1C7E7Z0_9BACL</name>
<keyword evidence="1" id="KW-0812">Transmembrane</keyword>
<evidence type="ECO:0000313" key="2">
    <source>
        <dbReference type="EMBL" id="ANU20113.1"/>
    </source>
</evidence>
<protein>
    <submittedName>
        <fullName evidence="2">Uncharacterized protein</fullName>
    </submittedName>
</protein>
<gene>
    <name evidence="2" type="ORF">BBI15_07740</name>
</gene>
<proteinExistence type="predicted"/>